<dbReference type="GO" id="GO:0003677">
    <property type="term" value="F:DNA binding"/>
    <property type="evidence" value="ECO:0007669"/>
    <property type="project" value="UniProtKB-KW"/>
</dbReference>
<dbReference type="Pfam" id="PF04313">
    <property type="entry name" value="HSDR_N"/>
    <property type="match status" value="1"/>
</dbReference>
<accession>A0A7U7GDH7</accession>
<dbReference type="CDD" id="cd18800">
    <property type="entry name" value="SF2_C_EcoR124I-like"/>
    <property type="match status" value="1"/>
</dbReference>
<comment type="function">
    <text evidence="10">Subunit R is required for both nuclease and ATPase activities, but not for modification.</text>
</comment>
<evidence type="ECO:0000256" key="2">
    <source>
        <dbReference type="ARBA" id="ARBA00008598"/>
    </source>
</evidence>
<keyword evidence="6" id="KW-0255">Endonuclease</keyword>
<evidence type="ECO:0000256" key="4">
    <source>
        <dbReference type="ARBA" id="ARBA00022741"/>
    </source>
</evidence>
<sequence length="1133" mass="129506">MAYTDINSEDRLVQATFAEHLEKVLGWDSVYAWNQETFGPDGTLGRADTRDTVLKRDLRAALVKLNRLLPPKAIDDAVSQLTAYDFSRSLLQHNQTFYRLIRDGVPVSYRDAKGELRHAQAQVIDFRNPANNRFLAVRELKLTGLRAPGYNRRADLVCFVNGLLLVFIELKAIYKNIRAGFEGNLKDYLDEHVIAHAFHHNAFLVVSNGHRARYGSITSQWEHFAEWKRLDERDAGNVDAEVLLNGMLDKTRLLDIVENFILFDASKPGATRKVVARNHQVLGVNHAVAAVIRQEALKLEYPPEKRLSYRVIELHREQATDRELLALAAPDEPRTVRLPEPAHPELGKLGVFWHTQGSGKSYSMAFFTEKVRRQIHGNFTFLLMTDRDDLDSQIYRTFAGCGIADDNTPRASSGQALAQLLQQNHRYLFSLIHKFNQDVKPDQPYSRRDDIIVISDEAHRTQAGKLACNMRLALPNAAFLGFTGTPLFKHDHLTRRIFGDYVSCYDFKRSEEDGATVKLVYENRGEKLKLTRTDLNDRIADAIEKADLNPDQGSLLEKLLGKDYEIITADDRLEKVAADFVEYVTTRWESGKSMLVCIDKITCARMFQQIEPHWRQKQTAVSSEIATKEAAIVMERDADARQLLHAQRDRLRAKAKWLDETLIEIIISEAQNEVADFKQWGFDIIPHRTIMKRGFETADGQRVDVESAFKNPAHPFRIAIVCAMWLTGFDVECLSTLYLDKPMKAHTLMQAIARANRCYPDKDFGLIVDYNGMLKSLREALAQYALGDNHTQGEEIIGTVEDRVKALLEAIEETEAHLRNLGFNPARLIGAKGFIRTTAFADAEEAVYTSDEAQCRFKILVRQVFSRFKALVSEPATVVYAERHDNLEALYKKLTERRDTADVSELLKALHRIVNEAIRTQTYEQVSDEPKFYDLSQIDLEKLRDEFAKKVKRKATALQSIRDIVEQKLATMLAHNPERMDYNKRYQEIIADYNREKDRVTLEETFAKLVDLANSLDAEQRRAVEEGLSEEELALFDLLKKEKLNTIEKDQIKKASQELLHALQNLLAPLDQWTQKAQTQAEVEVFILDHLYSWLPSPTFSVADKEEAAKKVYSFIWQQSASGQFGESIMRPS</sequence>
<keyword evidence="13" id="KW-1185">Reference proteome</keyword>
<dbReference type="InterPro" id="IPR040980">
    <property type="entry name" value="SWI2_SNF2"/>
</dbReference>
<dbReference type="GO" id="GO:0009035">
    <property type="term" value="F:type I site-specific deoxyribonuclease activity"/>
    <property type="evidence" value="ECO:0007669"/>
    <property type="project" value="UniProtKB-EC"/>
</dbReference>
<dbReference type="CDD" id="cd22332">
    <property type="entry name" value="HsdR_N"/>
    <property type="match status" value="1"/>
</dbReference>
<evidence type="ECO:0000313" key="13">
    <source>
        <dbReference type="Proteomes" id="UP000019184"/>
    </source>
</evidence>
<comment type="caution">
    <text evidence="12">The sequence shown here is derived from an EMBL/GenBank/DDBJ whole genome shotgun (WGS) entry which is preliminary data.</text>
</comment>
<evidence type="ECO:0000256" key="9">
    <source>
        <dbReference type="ARBA" id="ARBA00023125"/>
    </source>
</evidence>
<dbReference type="PANTHER" id="PTHR30195:SF15">
    <property type="entry name" value="TYPE I RESTRICTION ENZYME HINDI ENDONUCLEASE SUBUNIT"/>
    <property type="match status" value="1"/>
</dbReference>
<evidence type="ECO:0000256" key="1">
    <source>
        <dbReference type="ARBA" id="ARBA00000851"/>
    </source>
</evidence>
<dbReference type="Pfam" id="PF18766">
    <property type="entry name" value="SWI2_SNF2"/>
    <property type="match status" value="1"/>
</dbReference>
<dbReference type="InterPro" id="IPR007409">
    <property type="entry name" value="Restrct_endonuc_type1_HsdR_N"/>
</dbReference>
<gene>
    <name evidence="12" type="ORF">BN874_460011</name>
</gene>
<evidence type="ECO:0000256" key="5">
    <source>
        <dbReference type="ARBA" id="ARBA00022747"/>
    </source>
</evidence>
<dbReference type="InterPro" id="IPR027417">
    <property type="entry name" value="P-loop_NTPase"/>
</dbReference>
<reference evidence="12 13" key="1">
    <citation type="journal article" date="2014" name="ISME J.">
        <title>Candidatus Competibacter-lineage genomes retrieved from metagenomes reveal functional metabolic diversity.</title>
        <authorList>
            <person name="McIlroy S.J."/>
            <person name="Albertsen M."/>
            <person name="Andresen E.K."/>
            <person name="Saunders A.M."/>
            <person name="Kristiansen R."/>
            <person name="Stokholm-Bjerregaard M."/>
            <person name="Nielsen K.L."/>
            <person name="Nielsen P.H."/>
        </authorList>
    </citation>
    <scope>NUCLEOTIDE SEQUENCE [LARGE SCALE GENOMIC DNA]</scope>
    <source>
        <strain evidence="12 13">Run_B_J11</strain>
    </source>
</reference>
<dbReference type="Proteomes" id="UP000019184">
    <property type="component" value="Unassembled WGS sequence"/>
</dbReference>
<dbReference type="InterPro" id="IPR021810">
    <property type="entry name" value="T1RH-like_C"/>
</dbReference>
<proteinExistence type="inferred from homology"/>
<dbReference type="InterPro" id="IPR014001">
    <property type="entry name" value="Helicase_ATP-bd"/>
</dbReference>
<keyword evidence="3" id="KW-0540">Nuclease</keyword>
<dbReference type="PANTHER" id="PTHR30195">
    <property type="entry name" value="TYPE I SITE-SPECIFIC DEOXYRIBONUCLEASE PROTEIN SUBUNIT M AND R"/>
    <property type="match status" value="1"/>
</dbReference>
<name>A0A7U7GDH7_9GAMM</name>
<evidence type="ECO:0000313" key="12">
    <source>
        <dbReference type="EMBL" id="CDH46390.1"/>
    </source>
</evidence>
<comment type="catalytic activity">
    <reaction evidence="1 10">
        <text>Endonucleolytic cleavage of DNA to give random double-stranded fragments with terminal 5'-phosphates, ATP is simultaneously hydrolyzed.</text>
        <dbReference type="EC" id="3.1.21.3"/>
    </reaction>
</comment>
<feature type="domain" description="Helicase ATP-binding" evidence="11">
    <location>
        <begin position="310"/>
        <end position="523"/>
    </location>
</feature>
<comment type="subunit">
    <text evidence="10">The type I restriction/modification system is composed of three polypeptides R, M and S.</text>
</comment>
<evidence type="ECO:0000256" key="10">
    <source>
        <dbReference type="RuleBase" id="RU364115"/>
    </source>
</evidence>
<dbReference type="InterPro" id="IPR051268">
    <property type="entry name" value="Type-I_R_enzyme_R_subunit"/>
</dbReference>
<dbReference type="AlphaFoldDB" id="A0A7U7GDH7"/>
<evidence type="ECO:0000256" key="8">
    <source>
        <dbReference type="ARBA" id="ARBA00022840"/>
    </source>
</evidence>
<evidence type="ECO:0000256" key="3">
    <source>
        <dbReference type="ARBA" id="ARBA00022722"/>
    </source>
</evidence>
<dbReference type="InterPro" id="IPR055180">
    <property type="entry name" value="HsdR_RecA-like_helicase_dom_2"/>
</dbReference>
<dbReference type="SUPFAM" id="SSF52540">
    <property type="entry name" value="P-loop containing nucleoside triphosphate hydrolases"/>
    <property type="match status" value="1"/>
</dbReference>
<keyword evidence="7 10" id="KW-0378">Hydrolase</keyword>
<keyword evidence="4 10" id="KW-0547">Nucleotide-binding</keyword>
<dbReference type="EMBL" id="CBTK010000261">
    <property type="protein sequence ID" value="CDH46390.1"/>
    <property type="molecule type" value="Genomic_DNA"/>
</dbReference>
<organism evidence="12 13">
    <name type="scientific">Candidatus Contendobacter odensis Run_B_J11</name>
    <dbReference type="NCBI Taxonomy" id="1400861"/>
    <lineage>
        <taxon>Bacteria</taxon>
        <taxon>Pseudomonadati</taxon>
        <taxon>Pseudomonadota</taxon>
        <taxon>Gammaproteobacteria</taxon>
        <taxon>Candidatus Competibacteraceae</taxon>
        <taxon>Candidatus Contendibacter</taxon>
    </lineage>
</organism>
<dbReference type="Gene3D" id="3.90.1570.50">
    <property type="match status" value="1"/>
</dbReference>
<protein>
    <recommendedName>
        <fullName evidence="10">Type I restriction enzyme endonuclease subunit</fullName>
        <shortName evidence="10">R protein</shortName>
        <ecNumber evidence="10">3.1.21.3</ecNumber>
    </recommendedName>
</protein>
<keyword evidence="8 10" id="KW-0067">ATP-binding</keyword>
<keyword evidence="9 10" id="KW-0238">DNA-binding</keyword>
<dbReference type="Pfam" id="PF22679">
    <property type="entry name" value="T1R_D3-like"/>
    <property type="match status" value="1"/>
</dbReference>
<dbReference type="Gene3D" id="3.40.50.300">
    <property type="entry name" value="P-loop containing nucleotide triphosphate hydrolases"/>
    <property type="match status" value="2"/>
</dbReference>
<dbReference type="NCBIfam" id="TIGR00348">
    <property type="entry name" value="hsdR"/>
    <property type="match status" value="1"/>
</dbReference>
<dbReference type="SMART" id="SM00487">
    <property type="entry name" value="DEXDc"/>
    <property type="match status" value="1"/>
</dbReference>
<dbReference type="GO" id="GO:0005524">
    <property type="term" value="F:ATP binding"/>
    <property type="evidence" value="ECO:0007669"/>
    <property type="project" value="UniProtKB-KW"/>
</dbReference>
<comment type="similarity">
    <text evidence="2 10">Belongs to the HsdR family.</text>
</comment>
<dbReference type="RefSeq" id="WP_034435072.1">
    <property type="nucleotide sequence ID" value="NZ_CBTK010000261.1"/>
</dbReference>
<evidence type="ECO:0000256" key="6">
    <source>
        <dbReference type="ARBA" id="ARBA00022759"/>
    </source>
</evidence>
<keyword evidence="5 10" id="KW-0680">Restriction system</keyword>
<dbReference type="Pfam" id="PF11867">
    <property type="entry name" value="T1RH-like_C"/>
    <property type="match status" value="1"/>
</dbReference>
<evidence type="ECO:0000259" key="11">
    <source>
        <dbReference type="SMART" id="SM00487"/>
    </source>
</evidence>
<dbReference type="OrthoDB" id="9758243at2"/>
<dbReference type="InterPro" id="IPR004473">
    <property type="entry name" value="Restrct_endonuc_typeI_HsdR"/>
</dbReference>
<evidence type="ECO:0000256" key="7">
    <source>
        <dbReference type="ARBA" id="ARBA00022801"/>
    </source>
</evidence>
<dbReference type="GO" id="GO:0009307">
    <property type="term" value="P:DNA restriction-modification system"/>
    <property type="evidence" value="ECO:0007669"/>
    <property type="project" value="UniProtKB-KW"/>
</dbReference>
<dbReference type="EC" id="3.1.21.3" evidence="10"/>